<dbReference type="Proteomes" id="UP000299102">
    <property type="component" value="Unassembled WGS sequence"/>
</dbReference>
<dbReference type="Pfam" id="PF12259">
    <property type="entry name" value="Baculo_F"/>
    <property type="match status" value="1"/>
</dbReference>
<reference evidence="1 2" key="1">
    <citation type="journal article" date="2019" name="Commun. Biol.">
        <title>The bagworm genome reveals a unique fibroin gene that provides high tensile strength.</title>
        <authorList>
            <person name="Kono N."/>
            <person name="Nakamura H."/>
            <person name="Ohtoshi R."/>
            <person name="Tomita M."/>
            <person name="Numata K."/>
            <person name="Arakawa K."/>
        </authorList>
    </citation>
    <scope>NUCLEOTIDE SEQUENCE [LARGE SCALE GENOMIC DNA]</scope>
</reference>
<comment type="caution">
    <text evidence="1">The sequence shown here is derived from an EMBL/GenBank/DDBJ whole genome shotgun (WGS) entry which is preliminary data.</text>
</comment>
<evidence type="ECO:0000313" key="1">
    <source>
        <dbReference type="EMBL" id="GBP17617.1"/>
    </source>
</evidence>
<organism evidence="1 2">
    <name type="scientific">Eumeta variegata</name>
    <name type="common">Bagworm moth</name>
    <name type="synonym">Eumeta japonica</name>
    <dbReference type="NCBI Taxonomy" id="151549"/>
    <lineage>
        <taxon>Eukaryota</taxon>
        <taxon>Metazoa</taxon>
        <taxon>Ecdysozoa</taxon>
        <taxon>Arthropoda</taxon>
        <taxon>Hexapoda</taxon>
        <taxon>Insecta</taxon>
        <taxon>Pterygota</taxon>
        <taxon>Neoptera</taxon>
        <taxon>Endopterygota</taxon>
        <taxon>Lepidoptera</taxon>
        <taxon>Glossata</taxon>
        <taxon>Ditrysia</taxon>
        <taxon>Tineoidea</taxon>
        <taxon>Psychidae</taxon>
        <taxon>Oiketicinae</taxon>
        <taxon>Eumeta</taxon>
    </lineage>
</organism>
<protein>
    <submittedName>
        <fullName evidence="1">Uncharacterized protein</fullName>
    </submittedName>
</protein>
<name>A0A4C1TUD1_EUMVA</name>
<evidence type="ECO:0000313" key="2">
    <source>
        <dbReference type="Proteomes" id="UP000299102"/>
    </source>
</evidence>
<sequence length="130" mass="15047">MLRDLHYNLCFAPSTTDNISLSANVTELSSNPGLYFEGVGSTKLVTATWKFTIYCDLTPIWKRNKVLKAGITAFSRFCKQSIANNSSEILYLEHQHTWHNLIQESDLLTVRRNRRTALDIRIMQNKWLKL</sequence>
<dbReference type="AlphaFoldDB" id="A0A4C1TUD1"/>
<proteinExistence type="predicted"/>
<keyword evidence="2" id="KW-1185">Reference proteome</keyword>
<dbReference type="InterPro" id="IPR022048">
    <property type="entry name" value="Envelope_fusion-like"/>
</dbReference>
<dbReference type="OrthoDB" id="8069217at2759"/>
<accession>A0A4C1TUD1</accession>
<gene>
    <name evidence="1" type="ORF">EVAR_101470_1</name>
</gene>
<dbReference type="EMBL" id="BGZK01006341">
    <property type="protein sequence ID" value="GBP17617.1"/>
    <property type="molecule type" value="Genomic_DNA"/>
</dbReference>